<dbReference type="SUPFAM" id="SSF47895">
    <property type="entry name" value="Transducin (alpha subunit), insertion domain"/>
    <property type="match status" value="1"/>
</dbReference>
<feature type="binding site" evidence="12">
    <location>
        <position position="500"/>
    </location>
    <ligand>
        <name>Mg(2+)</name>
        <dbReference type="ChEBI" id="CHEBI:18420"/>
    </ligand>
</feature>
<dbReference type="Pfam" id="PF00503">
    <property type="entry name" value="G-alpha"/>
    <property type="match status" value="1"/>
</dbReference>
<keyword evidence="3 11" id="KW-0547">Nucleotide-binding</keyword>
<protein>
    <submittedName>
        <fullName evidence="15">Extra-large guanine nucleotide-binding protein 3-like</fullName>
    </submittedName>
</protein>
<dbReference type="KEGG" id="nnu:104585756"/>
<comment type="subcellular location">
    <subcellularLocation>
        <location evidence="1">Nucleus</location>
    </subcellularLocation>
</comment>
<evidence type="ECO:0000256" key="2">
    <source>
        <dbReference type="ARBA" id="ARBA00022723"/>
    </source>
</evidence>
<evidence type="ECO:0000313" key="15">
    <source>
        <dbReference type="RefSeq" id="XP_019052384.1"/>
    </source>
</evidence>
<dbReference type="PANTHER" id="PTHR10218">
    <property type="entry name" value="GTP-BINDING PROTEIN ALPHA SUBUNIT"/>
    <property type="match status" value="1"/>
</dbReference>
<evidence type="ECO:0000256" key="4">
    <source>
        <dbReference type="ARBA" id="ARBA00022771"/>
    </source>
</evidence>
<dbReference type="InterPro" id="IPR001019">
    <property type="entry name" value="Gprotein_alpha_su"/>
</dbReference>
<dbReference type="CDD" id="cd00066">
    <property type="entry name" value="G-alpha"/>
    <property type="match status" value="1"/>
</dbReference>
<keyword evidence="8" id="KW-0807">Transducer</keyword>
<feature type="binding site" evidence="12">
    <location>
        <position position="670"/>
    </location>
    <ligand>
        <name>Mg(2+)</name>
        <dbReference type="ChEBI" id="CHEBI:18420"/>
    </ligand>
</feature>
<dbReference type="Gene3D" id="1.10.400.10">
    <property type="entry name" value="GI Alpha 1, domain 2-like"/>
    <property type="match status" value="1"/>
</dbReference>
<organism evidence="14 15">
    <name type="scientific">Nelumbo nucifera</name>
    <name type="common">Sacred lotus</name>
    <dbReference type="NCBI Taxonomy" id="4432"/>
    <lineage>
        <taxon>Eukaryota</taxon>
        <taxon>Viridiplantae</taxon>
        <taxon>Streptophyta</taxon>
        <taxon>Embryophyta</taxon>
        <taxon>Tracheophyta</taxon>
        <taxon>Spermatophyta</taxon>
        <taxon>Magnoliopsida</taxon>
        <taxon>Proteales</taxon>
        <taxon>Nelumbonaceae</taxon>
        <taxon>Nelumbo</taxon>
    </lineage>
</organism>
<keyword evidence="5" id="KW-0862">Zinc</keyword>
<evidence type="ECO:0000256" key="13">
    <source>
        <dbReference type="SAM" id="MobiDB-lite"/>
    </source>
</evidence>
<dbReference type="GO" id="GO:0001664">
    <property type="term" value="F:G protein-coupled receptor binding"/>
    <property type="evidence" value="ECO:0000318"/>
    <property type="project" value="GO_Central"/>
</dbReference>
<proteinExistence type="inferred from homology"/>
<dbReference type="GO" id="GO:0031683">
    <property type="term" value="F:G-protein beta/gamma-subunit complex binding"/>
    <property type="evidence" value="ECO:0000318"/>
    <property type="project" value="GO_Central"/>
</dbReference>
<keyword evidence="12" id="KW-0460">Magnesium</keyword>
<dbReference type="GO" id="GO:0007188">
    <property type="term" value="P:adenylate cyclase-modulating G protein-coupled receptor signaling pathway"/>
    <property type="evidence" value="ECO:0000318"/>
    <property type="project" value="GO_Central"/>
</dbReference>
<evidence type="ECO:0000256" key="1">
    <source>
        <dbReference type="ARBA" id="ARBA00004123"/>
    </source>
</evidence>
<dbReference type="GO" id="GO:0008270">
    <property type="term" value="F:zinc ion binding"/>
    <property type="evidence" value="ECO:0007669"/>
    <property type="project" value="UniProtKB-KW"/>
</dbReference>
<dbReference type="PROSITE" id="PS51882">
    <property type="entry name" value="G_ALPHA"/>
    <property type="match status" value="1"/>
</dbReference>
<dbReference type="FunFam" id="1.10.400.10:FF:000005">
    <property type="entry name" value="Extra-large guanine nucleotide-binding protein 3"/>
    <property type="match status" value="1"/>
</dbReference>
<dbReference type="InterPro" id="IPR011011">
    <property type="entry name" value="Znf_FYVE_PHD"/>
</dbReference>
<evidence type="ECO:0000256" key="5">
    <source>
        <dbReference type="ARBA" id="ARBA00022833"/>
    </source>
</evidence>
<dbReference type="GO" id="GO:0005525">
    <property type="term" value="F:GTP binding"/>
    <property type="evidence" value="ECO:0007669"/>
    <property type="project" value="UniProtKB-KW"/>
</dbReference>
<feature type="compositionally biased region" description="Acidic residues" evidence="13">
    <location>
        <begin position="195"/>
        <end position="205"/>
    </location>
</feature>
<evidence type="ECO:0000256" key="7">
    <source>
        <dbReference type="ARBA" id="ARBA00023134"/>
    </source>
</evidence>
<feature type="compositionally biased region" description="Polar residues" evidence="13">
    <location>
        <begin position="122"/>
        <end position="132"/>
    </location>
</feature>
<keyword evidence="9" id="KW-0539">Nucleus</keyword>
<name>A0A1U8Q0N9_NELNU</name>
<dbReference type="InterPro" id="IPR027417">
    <property type="entry name" value="P-loop_NTPase"/>
</dbReference>
<gene>
    <name evidence="15" type="primary">LOC104585756</name>
</gene>
<dbReference type="PRINTS" id="PR00318">
    <property type="entry name" value="GPROTEINA"/>
</dbReference>
<feature type="binding site" evidence="11">
    <location>
        <begin position="779"/>
        <end position="782"/>
    </location>
    <ligand>
        <name>GTP</name>
        <dbReference type="ChEBI" id="CHEBI:37565"/>
    </ligand>
</feature>
<dbReference type="Gene3D" id="3.40.50.300">
    <property type="entry name" value="P-loop containing nucleotide triphosphate hydrolases"/>
    <property type="match status" value="1"/>
</dbReference>
<evidence type="ECO:0000256" key="8">
    <source>
        <dbReference type="ARBA" id="ARBA00023224"/>
    </source>
</evidence>
<dbReference type="GeneID" id="104585756"/>
<dbReference type="InterPro" id="IPR011025">
    <property type="entry name" value="GproteinA_insert"/>
</dbReference>
<dbReference type="OrthoDB" id="5817230at2759"/>
<dbReference type="OMA" id="FVWQTKA"/>
<keyword evidence="4" id="KW-0863">Zinc-finger</keyword>
<dbReference type="FunFam" id="3.40.50.300:FF:001044">
    <property type="entry name" value="Extra-large guanine nucleotide-binding protein 3"/>
    <property type="match status" value="1"/>
</dbReference>
<feature type="binding site" evidence="11">
    <location>
        <position position="845"/>
    </location>
    <ligand>
        <name>GTP</name>
        <dbReference type="ChEBI" id="CHEBI:37565"/>
    </ligand>
</feature>
<dbReference type="Proteomes" id="UP000189703">
    <property type="component" value="Unplaced"/>
</dbReference>
<feature type="compositionally biased region" description="Basic and acidic residues" evidence="13">
    <location>
        <begin position="133"/>
        <end position="146"/>
    </location>
</feature>
<evidence type="ECO:0000256" key="9">
    <source>
        <dbReference type="ARBA" id="ARBA00023242"/>
    </source>
</evidence>
<dbReference type="GO" id="GO:0005737">
    <property type="term" value="C:cytoplasm"/>
    <property type="evidence" value="ECO:0000318"/>
    <property type="project" value="GO_Central"/>
</dbReference>
<dbReference type="SUPFAM" id="SSF57903">
    <property type="entry name" value="FYVE/PHD zinc finger"/>
    <property type="match status" value="1"/>
</dbReference>
<dbReference type="SMART" id="SM00275">
    <property type="entry name" value="G_alpha"/>
    <property type="match status" value="1"/>
</dbReference>
<dbReference type="GO" id="GO:0005834">
    <property type="term" value="C:heterotrimeric G-protein complex"/>
    <property type="evidence" value="ECO:0000318"/>
    <property type="project" value="GO_Central"/>
</dbReference>
<keyword evidence="7 11" id="KW-0342">GTP-binding</keyword>
<evidence type="ECO:0000313" key="14">
    <source>
        <dbReference type="Proteomes" id="UP000189703"/>
    </source>
</evidence>
<keyword evidence="14" id="KW-1185">Reference proteome</keyword>
<dbReference type="eggNOG" id="KOG0082">
    <property type="taxonomic scope" value="Eukaryota"/>
</dbReference>
<keyword evidence="6" id="KW-0106">Calcium</keyword>
<evidence type="ECO:0000256" key="12">
    <source>
        <dbReference type="PIRSR" id="PIRSR601019-2"/>
    </source>
</evidence>
<dbReference type="SUPFAM" id="SSF52540">
    <property type="entry name" value="P-loop containing nucleoside triphosphate hydrolases"/>
    <property type="match status" value="1"/>
</dbReference>
<dbReference type="STRING" id="4432.A0A1U8Q0N9"/>
<keyword evidence="2 12" id="KW-0479">Metal-binding</keyword>
<evidence type="ECO:0000256" key="6">
    <source>
        <dbReference type="ARBA" id="ARBA00022837"/>
    </source>
</evidence>
<evidence type="ECO:0000256" key="11">
    <source>
        <dbReference type="PIRSR" id="PIRSR601019-1"/>
    </source>
</evidence>
<feature type="compositionally biased region" description="Polar residues" evidence="13">
    <location>
        <begin position="158"/>
        <end position="172"/>
    </location>
</feature>
<feature type="region of interest" description="Disordered" evidence="13">
    <location>
        <begin position="110"/>
        <end position="215"/>
    </location>
</feature>
<evidence type="ECO:0000256" key="10">
    <source>
        <dbReference type="ARBA" id="ARBA00060880"/>
    </source>
</evidence>
<dbReference type="AlphaFoldDB" id="A0A1U8Q0N9"/>
<dbReference type="PANTHER" id="PTHR10218:SF317">
    <property type="entry name" value="EXTRA-LARGE GUANINE NUCLEOTIDE-BINDING PROTEIN 3-LIKE"/>
    <property type="match status" value="1"/>
</dbReference>
<dbReference type="RefSeq" id="XP_019052384.1">
    <property type="nucleotide sequence ID" value="XM_019196839.1"/>
</dbReference>
<dbReference type="GO" id="GO:0005634">
    <property type="term" value="C:nucleus"/>
    <property type="evidence" value="ECO:0007669"/>
    <property type="project" value="UniProtKB-SubCell"/>
</dbReference>
<dbReference type="InParanoid" id="A0A1U8Q0N9"/>
<accession>A0A1U8Q0N9</accession>
<sequence length="894" mass="100846">MVDVKPSLFTGATMAIESEGEKRWEEVLRRMLPAGAPLPDEEHLDYSIAVEYHGPPVPFEVPKVEPLDIDSLSIRSSSLVSVSEYAPVAKVVAPIIPVAPKASRFNRILIGGGSGESRRSPQVESPRSSVTRTRTESQGDEPRESDFGDEGADEASSLGGSSSVREANSPTRSPLVGSPKATGAGRRVAFNTADDWGDEEEEEELPSTRSSVVDQAGAPAVVQRKKNVCSRCGKGNRLKERETCLVCDARYCSNCVLKAMGSMPEGRKCVSCIGKPINESKRSSLGKSSRMLSRLCSPLEVRQIMKAEKECSANQLRPEQLIVNGRPLRQEELADILGCAYPPQKLKPGRYWYDKDSGLWGKEGEKPDRIISSKLNVGGKLQPDASNGNTQVFINGREITKIELRMLKLANVQCPRDTHFWVYDDGSYEEEGQNNIKGNIWGKASTRFICSLFSLPVPPGNAPGQREDATTFSSRSVPEYLEQRRVQKLLLLGLEGSGTSTIFKQAKFLHGSFTPEERQNIKLMIQSNMYRYLSILLEGRERFEEEVLMRKKDTALDAEDSDPGECGANESKQCIYSINQRLKHFSNWLLEIMAMGDLDAFFPAATREYAPVVDEIWKDPALQETYKRRDELHFLPDVANYFLDRAIEISSNEYEPSEKDILYAEGVTQSNGVAFLEFTLDGHSPMSEIYHENFECPPPQTRYQLIRASSKGLYDGCKWLEMFEDVRAVVFCVALSDYDQLWSHGMGPMYNRMIASRDLFESVVRHPCFMDTPFILLLNKYDAFEEKINRVSLTVCEWFGDFSPVKPHHNNHSLAHQAYFYVAMKFKDLYASITNRKLFVWQTRAREHSTVDEAFKYIREVLKWEDEKDDNYGIGGEDSFYSTDISSSPYIRQE</sequence>
<reference evidence="15" key="1">
    <citation type="submission" date="2025-08" db="UniProtKB">
        <authorList>
            <consortium name="RefSeq"/>
        </authorList>
    </citation>
    <scope>IDENTIFICATION</scope>
</reference>
<evidence type="ECO:0000256" key="3">
    <source>
        <dbReference type="ARBA" id="ARBA00022741"/>
    </source>
</evidence>
<dbReference type="GO" id="GO:0003924">
    <property type="term" value="F:GTPase activity"/>
    <property type="evidence" value="ECO:0000318"/>
    <property type="project" value="GO_Central"/>
</dbReference>
<comment type="similarity">
    <text evidence="10">Belongs to the G-alpha family. XLG subfamily.</text>
</comment>